<accession>A0A1I6GLE7</accession>
<proteinExistence type="predicted"/>
<feature type="transmembrane region" description="Helical" evidence="1">
    <location>
        <begin position="76"/>
        <end position="95"/>
    </location>
</feature>
<gene>
    <name evidence="2" type="ORF">SAMN04488005_1848</name>
</gene>
<dbReference type="Proteomes" id="UP000199478">
    <property type="component" value="Unassembled WGS sequence"/>
</dbReference>
<organism evidence="2 3">
    <name type="scientific">Yoonia tamlensis</name>
    <dbReference type="NCBI Taxonomy" id="390270"/>
    <lineage>
        <taxon>Bacteria</taxon>
        <taxon>Pseudomonadati</taxon>
        <taxon>Pseudomonadota</taxon>
        <taxon>Alphaproteobacteria</taxon>
        <taxon>Rhodobacterales</taxon>
        <taxon>Paracoccaceae</taxon>
        <taxon>Yoonia</taxon>
    </lineage>
</organism>
<sequence length="183" mass="20660">MGPFSFDAGHCDGIKKSDTHFGEAMPYEWSPAPHAQNWRLSLWAYRSLLRRDFVIFMGGTALLVLLPLLAVIGTGALWFILPFAAVMFAGLWGALHVSYRRGEVLEELIADSTHLRLIRHNPDGQTLHWQANRYWVRVEMHPNAGGVENYITLSGGDRKVELGAFLDATERAALYAQLQQRLR</sequence>
<dbReference type="RefSeq" id="WP_311135497.1">
    <property type="nucleotide sequence ID" value="NZ_FOYP01000001.1"/>
</dbReference>
<feature type="transmembrane region" description="Helical" evidence="1">
    <location>
        <begin position="53"/>
        <end position="70"/>
    </location>
</feature>
<evidence type="ECO:0000256" key="1">
    <source>
        <dbReference type="SAM" id="Phobius"/>
    </source>
</evidence>
<keyword evidence="1" id="KW-0472">Membrane</keyword>
<evidence type="ECO:0000313" key="2">
    <source>
        <dbReference type="EMBL" id="SFR42998.1"/>
    </source>
</evidence>
<reference evidence="3" key="1">
    <citation type="submission" date="2016-10" db="EMBL/GenBank/DDBJ databases">
        <authorList>
            <person name="Varghese N."/>
            <person name="Submissions S."/>
        </authorList>
    </citation>
    <scope>NUCLEOTIDE SEQUENCE [LARGE SCALE GENOMIC DNA]</scope>
    <source>
        <strain evidence="3">DSM 26879</strain>
    </source>
</reference>
<dbReference type="Pfam" id="PF10003">
    <property type="entry name" value="DUF2244"/>
    <property type="match status" value="1"/>
</dbReference>
<dbReference type="STRING" id="390270.SAMN04488005_1848"/>
<name>A0A1I6GLE7_9RHOB</name>
<dbReference type="AlphaFoldDB" id="A0A1I6GLE7"/>
<dbReference type="EMBL" id="FOYP01000001">
    <property type="protein sequence ID" value="SFR42998.1"/>
    <property type="molecule type" value="Genomic_DNA"/>
</dbReference>
<keyword evidence="3" id="KW-1185">Reference proteome</keyword>
<evidence type="ECO:0000313" key="3">
    <source>
        <dbReference type="Proteomes" id="UP000199478"/>
    </source>
</evidence>
<keyword evidence="1" id="KW-1133">Transmembrane helix</keyword>
<protein>
    <submittedName>
        <fullName evidence="2">Uncharacterized membrane protein</fullName>
    </submittedName>
</protein>
<keyword evidence="1" id="KW-0812">Transmembrane</keyword>
<dbReference type="InterPro" id="IPR019253">
    <property type="entry name" value="DUF2244_TM"/>
</dbReference>